<dbReference type="EMBL" id="BK016177">
    <property type="protein sequence ID" value="DAG00178.1"/>
    <property type="molecule type" value="Genomic_DNA"/>
</dbReference>
<name>A0A8S5V0A0_9CAUD</name>
<accession>A0A8S5V0A0</accession>
<proteinExistence type="predicted"/>
<organism evidence="1">
    <name type="scientific">Siphoviridae sp. ctTPJ4</name>
    <dbReference type="NCBI Taxonomy" id="2825519"/>
    <lineage>
        <taxon>Viruses</taxon>
        <taxon>Duplodnaviria</taxon>
        <taxon>Heunggongvirae</taxon>
        <taxon>Uroviricota</taxon>
        <taxon>Caudoviricetes</taxon>
    </lineage>
</organism>
<evidence type="ECO:0000313" key="1">
    <source>
        <dbReference type="EMBL" id="DAG00178.1"/>
    </source>
</evidence>
<protein>
    <submittedName>
        <fullName evidence="1">Uncharacterized protein</fullName>
    </submittedName>
</protein>
<sequence>MGARMVAYPVKEPYAIYDKSKYEYRYKLGSDTIVIEEKSEPEQHPFLKVIHRSKVGPVLMLDSLEDQLKDFDDEGLTALQYELDMFHEDFDDFLTPEQVDWFNRMYDIVSSEIDARWLLKKLEERRIIKIERSN</sequence>
<reference evidence="1" key="1">
    <citation type="journal article" date="2021" name="Proc. Natl. Acad. Sci. U.S.A.">
        <title>A Catalog of Tens of Thousands of Viruses from Human Metagenomes Reveals Hidden Associations with Chronic Diseases.</title>
        <authorList>
            <person name="Tisza M.J."/>
            <person name="Buck C.B."/>
        </authorList>
    </citation>
    <scope>NUCLEOTIDE SEQUENCE</scope>
    <source>
        <strain evidence="1">CtTPJ4</strain>
    </source>
</reference>